<dbReference type="InterPro" id="IPR036612">
    <property type="entry name" value="KH_dom_type_1_sf"/>
</dbReference>
<proteinExistence type="predicted"/>
<feature type="region of interest" description="Disordered" evidence="2">
    <location>
        <begin position="405"/>
        <end position="469"/>
    </location>
</feature>
<dbReference type="InterPro" id="IPR058594">
    <property type="entry name" value="PB1-like_dom_pln"/>
</dbReference>
<dbReference type="Pfam" id="PF26130">
    <property type="entry name" value="PB1-like"/>
    <property type="match status" value="1"/>
</dbReference>
<name>A0A7J0EWP5_9ERIC</name>
<dbReference type="Proteomes" id="UP000585474">
    <property type="component" value="Unassembled WGS sequence"/>
</dbReference>
<dbReference type="EMBL" id="BJWL01000007">
    <property type="protein sequence ID" value="GFY90389.1"/>
    <property type="molecule type" value="Genomic_DNA"/>
</dbReference>
<feature type="compositionally biased region" description="Basic residues" evidence="2">
    <location>
        <begin position="362"/>
        <end position="375"/>
    </location>
</feature>
<keyword evidence="7" id="KW-1185">Reference proteome</keyword>
<dbReference type="Pfam" id="PF00013">
    <property type="entry name" value="KH_1"/>
    <property type="match status" value="1"/>
</dbReference>
<feature type="domain" description="PB1-like" evidence="5">
    <location>
        <begin position="2"/>
        <end position="95"/>
    </location>
</feature>
<feature type="domain" description="K Homology" evidence="3">
    <location>
        <begin position="481"/>
        <end position="515"/>
    </location>
</feature>
<dbReference type="InterPro" id="IPR004088">
    <property type="entry name" value="KH_dom_type_1"/>
</dbReference>
<accession>A0A7J0EWP5</accession>
<evidence type="ECO:0000313" key="7">
    <source>
        <dbReference type="Proteomes" id="UP000585474"/>
    </source>
</evidence>
<dbReference type="SUPFAM" id="SSF54791">
    <property type="entry name" value="Eukaryotic type KH-domain (KH-domain type I)"/>
    <property type="match status" value="1"/>
</dbReference>
<feature type="compositionally biased region" description="Basic and acidic residues" evidence="2">
    <location>
        <begin position="142"/>
        <end position="159"/>
    </location>
</feature>
<keyword evidence="1" id="KW-0694">RNA-binding</keyword>
<feature type="compositionally biased region" description="Basic and acidic residues" evidence="2">
    <location>
        <begin position="103"/>
        <end position="117"/>
    </location>
</feature>
<feature type="compositionally biased region" description="Basic and acidic residues" evidence="2">
    <location>
        <begin position="439"/>
        <end position="453"/>
    </location>
</feature>
<dbReference type="Pfam" id="PF03108">
    <property type="entry name" value="DBD_Tnp_Mut"/>
    <property type="match status" value="1"/>
</dbReference>
<evidence type="ECO:0000259" key="5">
    <source>
        <dbReference type="Pfam" id="PF26130"/>
    </source>
</evidence>
<organism evidence="6 7">
    <name type="scientific">Actinidia rufa</name>
    <dbReference type="NCBI Taxonomy" id="165716"/>
    <lineage>
        <taxon>Eukaryota</taxon>
        <taxon>Viridiplantae</taxon>
        <taxon>Streptophyta</taxon>
        <taxon>Embryophyta</taxon>
        <taxon>Tracheophyta</taxon>
        <taxon>Spermatophyta</taxon>
        <taxon>Magnoliopsida</taxon>
        <taxon>eudicotyledons</taxon>
        <taxon>Gunneridae</taxon>
        <taxon>Pentapetalae</taxon>
        <taxon>asterids</taxon>
        <taxon>Ericales</taxon>
        <taxon>Actinidiaceae</taxon>
        <taxon>Actinidia</taxon>
    </lineage>
</organism>
<feature type="compositionally biased region" description="Polar residues" evidence="2">
    <location>
        <begin position="405"/>
        <end position="415"/>
    </location>
</feature>
<evidence type="ECO:0000256" key="1">
    <source>
        <dbReference type="PROSITE-ProRule" id="PRU00117"/>
    </source>
</evidence>
<reference evidence="6 7" key="1">
    <citation type="submission" date="2019-07" db="EMBL/GenBank/DDBJ databases">
        <title>De Novo Assembly of kiwifruit Actinidia rufa.</title>
        <authorList>
            <person name="Sugita-Konishi S."/>
            <person name="Sato K."/>
            <person name="Mori E."/>
            <person name="Abe Y."/>
            <person name="Kisaki G."/>
            <person name="Hamano K."/>
            <person name="Suezawa K."/>
            <person name="Otani M."/>
            <person name="Fukuda T."/>
            <person name="Manabe T."/>
            <person name="Gomi K."/>
            <person name="Tabuchi M."/>
            <person name="Akimitsu K."/>
            <person name="Kataoka I."/>
        </authorList>
    </citation>
    <scope>NUCLEOTIDE SEQUENCE [LARGE SCALE GENOMIC DNA]</scope>
    <source>
        <strain evidence="7">cv. Fuchu</strain>
    </source>
</reference>
<dbReference type="GO" id="GO:0003723">
    <property type="term" value="F:RNA binding"/>
    <property type="evidence" value="ECO:0007669"/>
    <property type="project" value="UniProtKB-UniRule"/>
</dbReference>
<evidence type="ECO:0000313" key="6">
    <source>
        <dbReference type="EMBL" id="GFY90389.1"/>
    </source>
</evidence>
<gene>
    <name evidence="6" type="ORF">Acr_07g0005860</name>
</gene>
<dbReference type="AlphaFoldDB" id="A0A7J0EWP5"/>
<sequence>MFTLQILHGGKLVQGDHVTYVNGEASISIVDSDLMSYFELMDIMKDIGYPNNPLVYYKLPNSDMNTGLVALTSDTEIVNMFNVHAERTVIEIFVHTPDFDSEWKPSDDVQIDSDKEGFSGMEESSTGDEEEIDKEGGIIGIGDKELGDDNDVVGKEREVGGSYLGDKEEGDSDSSDDQHCQIKSLNDDDNQPKFSEFREKDMQNPQLQLGMIFSDVKVFRNFLREYHIKEGYVFKFVKNESSRVTVVCKDDNCTFRLHASPMAKRKALEIIQGNHREQYLRLWDYCEMVRRQNPGSTALFKLERPWLDGVAAIITNKSRPEDFVNEYYHCTTFTKTYNRMITPIPDQTMWVQTNYDQIMPPHLRKRAGRPKKNRKKAEDEQKNPIRVRKHYTSLRCGKCKEVGHNSRTCNGLSTSGEERQKILPKPTETPALPTPAPEDTDKRSHPEKRPREEDGNDASGEARGDAPPAKRRMKSLLDIVYRIVVPSRQIGKVIGKVGARIQKIREETKATIKIADAIAVSPLNFFHLVPSVWLLGKFREKDWWFRLKKTT</sequence>
<dbReference type="PROSITE" id="PS50084">
    <property type="entry name" value="KH_TYPE_1"/>
    <property type="match status" value="1"/>
</dbReference>
<dbReference type="OrthoDB" id="1679932at2759"/>
<dbReference type="InterPro" id="IPR004332">
    <property type="entry name" value="Transposase_MuDR"/>
</dbReference>
<feature type="region of interest" description="Disordered" evidence="2">
    <location>
        <begin position="360"/>
        <end position="389"/>
    </location>
</feature>
<feature type="domain" description="Transposase MuDR plant" evidence="4">
    <location>
        <begin position="206"/>
        <end position="270"/>
    </location>
</feature>
<evidence type="ECO:0000259" key="4">
    <source>
        <dbReference type="Pfam" id="PF03108"/>
    </source>
</evidence>
<evidence type="ECO:0000256" key="2">
    <source>
        <dbReference type="SAM" id="MobiDB-lite"/>
    </source>
</evidence>
<dbReference type="Gene3D" id="3.30.1370.10">
    <property type="entry name" value="K Homology domain, type 1"/>
    <property type="match status" value="1"/>
</dbReference>
<evidence type="ECO:0000259" key="3">
    <source>
        <dbReference type="Pfam" id="PF00013"/>
    </source>
</evidence>
<comment type="caution">
    <text evidence="6">The sequence shown here is derived from an EMBL/GenBank/DDBJ whole genome shotgun (WGS) entry which is preliminary data.</text>
</comment>
<protein>
    <submittedName>
        <fullName evidence="6">Mitochondrial transcription termination factor family protein</fullName>
    </submittedName>
</protein>
<feature type="region of interest" description="Disordered" evidence="2">
    <location>
        <begin position="103"/>
        <end position="179"/>
    </location>
</feature>